<reference evidence="1" key="1">
    <citation type="submission" date="2020-03" db="EMBL/GenBank/DDBJ databases">
        <title>The deep terrestrial virosphere.</title>
        <authorList>
            <person name="Holmfeldt K."/>
            <person name="Nilsson E."/>
            <person name="Simone D."/>
            <person name="Lopez-Fernandez M."/>
            <person name="Wu X."/>
            <person name="de Brujin I."/>
            <person name="Lundin D."/>
            <person name="Andersson A."/>
            <person name="Bertilsson S."/>
            <person name="Dopson M."/>
        </authorList>
    </citation>
    <scope>NUCLEOTIDE SEQUENCE</scope>
    <source>
        <strain evidence="1">MM171B00501</strain>
    </source>
</reference>
<proteinExistence type="predicted"/>
<protein>
    <submittedName>
        <fullName evidence="1">Uncharacterized protein</fullName>
    </submittedName>
</protein>
<organism evidence="1">
    <name type="scientific">viral metagenome</name>
    <dbReference type="NCBI Taxonomy" id="1070528"/>
    <lineage>
        <taxon>unclassified sequences</taxon>
        <taxon>metagenomes</taxon>
        <taxon>organismal metagenomes</taxon>
    </lineage>
</organism>
<gene>
    <name evidence="1" type="ORF">MM171B00501_0022</name>
</gene>
<name>A0A6M3M8C2_9ZZZZ</name>
<dbReference type="EMBL" id="MT143870">
    <property type="protein sequence ID" value="QJB04061.1"/>
    <property type="molecule type" value="Genomic_DNA"/>
</dbReference>
<dbReference type="AlphaFoldDB" id="A0A6M3M8C2"/>
<sequence>MNKPELQARILTSSVRLFTLASAIDRLPDSETRGELIYKHNRLELMLANLQADLEFIDRNACYFALTNKCSGKVCCECEYLLGE</sequence>
<evidence type="ECO:0000313" key="1">
    <source>
        <dbReference type="EMBL" id="QJB04061.1"/>
    </source>
</evidence>
<accession>A0A6M3M8C2</accession>